<dbReference type="AlphaFoldDB" id="A0A9N9EQI6"/>
<name>A0A9N9EQI6_9GLOM</name>
<reference evidence="1" key="1">
    <citation type="submission" date="2021-06" db="EMBL/GenBank/DDBJ databases">
        <authorList>
            <person name="Kallberg Y."/>
            <person name="Tangrot J."/>
            <person name="Rosling A."/>
        </authorList>
    </citation>
    <scope>NUCLEOTIDE SEQUENCE</scope>
    <source>
        <strain evidence="1">MA453B</strain>
    </source>
</reference>
<gene>
    <name evidence="1" type="ORF">DERYTH_LOCUS12043</name>
</gene>
<organism evidence="1 2">
    <name type="scientific">Dentiscutata erythropus</name>
    <dbReference type="NCBI Taxonomy" id="1348616"/>
    <lineage>
        <taxon>Eukaryota</taxon>
        <taxon>Fungi</taxon>
        <taxon>Fungi incertae sedis</taxon>
        <taxon>Mucoromycota</taxon>
        <taxon>Glomeromycotina</taxon>
        <taxon>Glomeromycetes</taxon>
        <taxon>Diversisporales</taxon>
        <taxon>Gigasporaceae</taxon>
        <taxon>Dentiscutata</taxon>
    </lineage>
</organism>
<protein>
    <submittedName>
        <fullName evidence="1">5880_t:CDS:1</fullName>
    </submittedName>
</protein>
<dbReference type="Proteomes" id="UP000789405">
    <property type="component" value="Unassembled WGS sequence"/>
</dbReference>
<comment type="caution">
    <text evidence="1">The sequence shown here is derived from an EMBL/GenBank/DDBJ whole genome shotgun (WGS) entry which is preliminary data.</text>
</comment>
<dbReference type="EMBL" id="CAJVPY010007739">
    <property type="protein sequence ID" value="CAG8684960.1"/>
    <property type="molecule type" value="Genomic_DNA"/>
</dbReference>
<evidence type="ECO:0000313" key="2">
    <source>
        <dbReference type="Proteomes" id="UP000789405"/>
    </source>
</evidence>
<sequence length="46" mass="5208">MATLPDEFDTVLEFPSRKYPDVIKNKHDHELDIDDALTSLSAKSFG</sequence>
<accession>A0A9N9EQI6</accession>
<keyword evidence="2" id="KW-1185">Reference proteome</keyword>
<proteinExistence type="predicted"/>
<evidence type="ECO:0000313" key="1">
    <source>
        <dbReference type="EMBL" id="CAG8684960.1"/>
    </source>
</evidence>
<feature type="non-terminal residue" evidence="1">
    <location>
        <position position="46"/>
    </location>
</feature>